<evidence type="ECO:0000256" key="1">
    <source>
        <dbReference type="SAM" id="SignalP"/>
    </source>
</evidence>
<dbReference type="InterPro" id="IPR023549">
    <property type="entry name" value="Subtilisin_inhibitor"/>
</dbReference>
<dbReference type="Gene3D" id="3.30.350.10">
    <property type="entry name" value="Subtilisin inhibitor-like"/>
    <property type="match status" value="1"/>
</dbReference>
<evidence type="ECO:0000313" key="4">
    <source>
        <dbReference type="Proteomes" id="UP000253551"/>
    </source>
</evidence>
<dbReference type="Proteomes" id="UP000253551">
    <property type="component" value="Unassembled WGS sequence"/>
</dbReference>
<accession>A0A367IJT8</accession>
<dbReference type="GO" id="GO:0004867">
    <property type="term" value="F:serine-type endopeptidase inhibitor activity"/>
    <property type="evidence" value="ECO:0007669"/>
    <property type="project" value="InterPro"/>
</dbReference>
<feature type="signal peptide" evidence="1">
    <location>
        <begin position="1"/>
        <end position="19"/>
    </location>
</feature>
<comment type="caution">
    <text evidence="3">The sequence shown here is derived from an EMBL/GenBank/DDBJ whole genome shotgun (WGS) entry which is preliminary data.</text>
</comment>
<keyword evidence="4" id="KW-1185">Reference proteome</keyword>
<dbReference type="OrthoDB" id="10272324at2759"/>
<evidence type="ECO:0000259" key="2">
    <source>
        <dbReference type="Pfam" id="PF00720"/>
    </source>
</evidence>
<dbReference type="EMBL" id="PJQM01007615">
    <property type="protein sequence ID" value="RCH77929.1"/>
    <property type="molecule type" value="Genomic_DNA"/>
</dbReference>
<dbReference type="InterPro" id="IPR036819">
    <property type="entry name" value="Subtilisin_inhibitor-like_sf"/>
</dbReference>
<feature type="domain" description="Subtilisin inhibitor" evidence="2">
    <location>
        <begin position="49"/>
        <end position="115"/>
    </location>
</feature>
<organism evidence="3 4">
    <name type="scientific">Rhizopus stolonifer</name>
    <name type="common">Rhizopus nigricans</name>
    <dbReference type="NCBI Taxonomy" id="4846"/>
    <lineage>
        <taxon>Eukaryota</taxon>
        <taxon>Fungi</taxon>
        <taxon>Fungi incertae sedis</taxon>
        <taxon>Mucoromycota</taxon>
        <taxon>Mucoromycotina</taxon>
        <taxon>Mucoromycetes</taxon>
        <taxon>Mucorales</taxon>
        <taxon>Mucorineae</taxon>
        <taxon>Rhizopodaceae</taxon>
        <taxon>Rhizopus</taxon>
    </lineage>
</organism>
<evidence type="ECO:0000313" key="3">
    <source>
        <dbReference type="EMBL" id="RCH77929.1"/>
    </source>
</evidence>
<keyword evidence="1" id="KW-0732">Signal</keyword>
<dbReference type="AlphaFoldDB" id="A0A367IJT8"/>
<protein>
    <recommendedName>
        <fullName evidence="2">Subtilisin inhibitor domain-containing protein</fullName>
    </recommendedName>
</protein>
<proteinExistence type="predicted"/>
<feature type="chain" id="PRO_5016586718" description="Subtilisin inhibitor domain-containing protein" evidence="1">
    <location>
        <begin position="20"/>
        <end position="128"/>
    </location>
</feature>
<sequence length="128" mass="14048">MNLFIRISIALVVPLSIHALTLFTKETVKLKPTIRVMVLVEGVRKYGPVLLECDPNGTGFPNADQACAKLQSIDGILDSLEPNPAECPDIKKEVTVTLDGNYGGSFLVYRRVFKNEICARSTLGPLYP</sequence>
<name>A0A367IJT8_RHIST</name>
<dbReference type="Pfam" id="PF00720">
    <property type="entry name" value="SSI"/>
    <property type="match status" value="1"/>
</dbReference>
<reference evidence="3 4" key="1">
    <citation type="journal article" date="2018" name="G3 (Bethesda)">
        <title>Phylogenetic and Phylogenomic Definition of Rhizopus Species.</title>
        <authorList>
            <person name="Gryganskyi A.P."/>
            <person name="Golan J."/>
            <person name="Dolatabadi S."/>
            <person name="Mondo S."/>
            <person name="Robb S."/>
            <person name="Idnurm A."/>
            <person name="Muszewska A."/>
            <person name="Steczkiewicz K."/>
            <person name="Masonjones S."/>
            <person name="Liao H.L."/>
            <person name="Gajdeczka M.T."/>
            <person name="Anike F."/>
            <person name="Vuek A."/>
            <person name="Anishchenko I.M."/>
            <person name="Voigt K."/>
            <person name="de Hoog G.S."/>
            <person name="Smith M.E."/>
            <person name="Heitman J."/>
            <person name="Vilgalys R."/>
            <person name="Stajich J.E."/>
        </authorList>
    </citation>
    <scope>NUCLEOTIDE SEQUENCE [LARGE SCALE GENOMIC DNA]</scope>
    <source>
        <strain evidence="3 4">LSU 92-RS-03</strain>
    </source>
</reference>
<gene>
    <name evidence="3" type="ORF">CU098_004522</name>
</gene>
<dbReference type="SUPFAM" id="SSF55399">
    <property type="entry name" value="Subtilisin inhibitor"/>
    <property type="match status" value="1"/>
</dbReference>